<feature type="chain" id="PRO_5039211015" evidence="1">
    <location>
        <begin position="24"/>
        <end position="150"/>
    </location>
</feature>
<organism evidence="2 3">
    <name type="scientific">Sporomusa termitida</name>
    <dbReference type="NCBI Taxonomy" id="2377"/>
    <lineage>
        <taxon>Bacteria</taxon>
        <taxon>Bacillati</taxon>
        <taxon>Bacillota</taxon>
        <taxon>Negativicutes</taxon>
        <taxon>Selenomonadales</taxon>
        <taxon>Sporomusaceae</taxon>
        <taxon>Sporomusa</taxon>
    </lineage>
</organism>
<dbReference type="Proteomes" id="UP000320776">
    <property type="component" value="Chromosome"/>
</dbReference>
<proteinExistence type="predicted"/>
<dbReference type="AlphaFoldDB" id="A0A517DY92"/>
<name>A0A517DY92_9FIRM</name>
<dbReference type="KEGG" id="sted:SPTER_37590"/>
<gene>
    <name evidence="2" type="ORF">SPTER_37590</name>
</gene>
<feature type="signal peptide" evidence="1">
    <location>
        <begin position="1"/>
        <end position="23"/>
    </location>
</feature>
<sequence length="150" mass="15777">MKLILRTKIIHAVVCLVLVGLLAAGCSNNMTPVDPNGSAPPAAPSPATPVPQEHKVTYNYGDTGPIQLSANNLVLTVGQKLILAPAPGLTKNTRFISSGENFFGDIMQQEGDTGTGQVVFVAKKAGKGKLQIIPNTNETSRATDLWVTVQ</sequence>
<evidence type="ECO:0000313" key="2">
    <source>
        <dbReference type="EMBL" id="QDR82334.1"/>
    </source>
</evidence>
<accession>A0A517DY92</accession>
<evidence type="ECO:0000256" key="1">
    <source>
        <dbReference type="SAM" id="SignalP"/>
    </source>
</evidence>
<dbReference type="PROSITE" id="PS51257">
    <property type="entry name" value="PROKAR_LIPOPROTEIN"/>
    <property type="match status" value="1"/>
</dbReference>
<reference evidence="2 3" key="1">
    <citation type="submission" date="2019-02" db="EMBL/GenBank/DDBJ databases">
        <title>Closed genome of Sporomusa termitida DSM 4440.</title>
        <authorList>
            <person name="Poehlein A."/>
            <person name="Daniel R."/>
        </authorList>
    </citation>
    <scope>NUCLEOTIDE SEQUENCE [LARGE SCALE GENOMIC DNA]</scope>
    <source>
        <strain evidence="2 3">DSM 4440</strain>
    </source>
</reference>
<protein>
    <submittedName>
        <fullName evidence="2">Uncharacterized protein</fullName>
    </submittedName>
</protein>
<dbReference type="EMBL" id="CP036259">
    <property type="protein sequence ID" value="QDR82334.1"/>
    <property type="molecule type" value="Genomic_DNA"/>
</dbReference>
<keyword evidence="1" id="KW-0732">Signal</keyword>
<dbReference type="OrthoDB" id="1681587at2"/>
<dbReference type="RefSeq" id="WP_144351731.1">
    <property type="nucleotide sequence ID" value="NZ_CP036259.1"/>
</dbReference>
<keyword evidence="3" id="KW-1185">Reference proteome</keyword>
<evidence type="ECO:0000313" key="3">
    <source>
        <dbReference type="Proteomes" id="UP000320776"/>
    </source>
</evidence>